<dbReference type="EMBL" id="JBHSQV010000104">
    <property type="protein sequence ID" value="MFC5986473.1"/>
    <property type="molecule type" value="Genomic_DNA"/>
</dbReference>
<feature type="coiled-coil region" evidence="1">
    <location>
        <begin position="157"/>
        <end position="184"/>
    </location>
</feature>
<sequence>ILTNELSKLFLRKHAHVVFSCLLMSITRLAWFRSLHNLFYTLKGYVRMLLLFSDSRFVITGDTIKLAKSDFNKKKIRATLFNKTLKYLYHQSLYGSLKEGNTIKEYDIHQFRNFFAMSDSYTAPNGSSVDIYRRLRISSSMFHRFKKMDKNRIGTVAEMLQSVNDRSKEDMEKLEAQRELEKKAPPGLFFDKEAFRSASVQTKLWTDDYIDSLLIFYRLNELSIRYRTLYSDKNDKHQSNRNKHRTKNYRGQKGVRK</sequence>
<comment type="caution">
    <text evidence="3">The sequence shown here is derived from an EMBL/GenBank/DDBJ whole genome shotgun (WGS) entry which is preliminary data.</text>
</comment>
<evidence type="ECO:0000256" key="1">
    <source>
        <dbReference type="SAM" id="Coils"/>
    </source>
</evidence>
<evidence type="ECO:0000256" key="2">
    <source>
        <dbReference type="SAM" id="MobiDB-lite"/>
    </source>
</evidence>
<feature type="non-terminal residue" evidence="3">
    <location>
        <position position="1"/>
    </location>
</feature>
<evidence type="ECO:0000313" key="3">
    <source>
        <dbReference type="EMBL" id="MFC5986473.1"/>
    </source>
</evidence>
<protein>
    <submittedName>
        <fullName evidence="3">Uncharacterized protein</fullName>
    </submittedName>
</protein>
<evidence type="ECO:0000313" key="4">
    <source>
        <dbReference type="Proteomes" id="UP001596250"/>
    </source>
</evidence>
<dbReference type="Proteomes" id="UP001596250">
    <property type="component" value="Unassembled WGS sequence"/>
</dbReference>
<name>A0ABW1INM0_9BACL</name>
<keyword evidence="1" id="KW-0175">Coiled coil</keyword>
<feature type="compositionally biased region" description="Basic residues" evidence="2">
    <location>
        <begin position="239"/>
        <end position="257"/>
    </location>
</feature>
<accession>A0ABW1INM0</accession>
<organism evidence="3 4">
    <name type="scientific">Marinicrinis lubricantis</name>
    <dbReference type="NCBI Taxonomy" id="2086470"/>
    <lineage>
        <taxon>Bacteria</taxon>
        <taxon>Bacillati</taxon>
        <taxon>Bacillota</taxon>
        <taxon>Bacilli</taxon>
        <taxon>Bacillales</taxon>
        <taxon>Paenibacillaceae</taxon>
    </lineage>
</organism>
<feature type="region of interest" description="Disordered" evidence="2">
    <location>
        <begin position="234"/>
        <end position="257"/>
    </location>
</feature>
<reference evidence="4" key="1">
    <citation type="journal article" date="2019" name="Int. J. Syst. Evol. Microbiol.">
        <title>The Global Catalogue of Microorganisms (GCM) 10K type strain sequencing project: providing services to taxonomists for standard genome sequencing and annotation.</title>
        <authorList>
            <consortium name="The Broad Institute Genomics Platform"/>
            <consortium name="The Broad Institute Genome Sequencing Center for Infectious Disease"/>
            <person name="Wu L."/>
            <person name="Ma J."/>
        </authorList>
    </citation>
    <scope>NUCLEOTIDE SEQUENCE [LARGE SCALE GENOMIC DNA]</scope>
    <source>
        <strain evidence="4">CCM 8749</strain>
    </source>
</reference>
<gene>
    <name evidence="3" type="ORF">ACFPXP_08525</name>
</gene>
<dbReference type="RefSeq" id="WP_379893805.1">
    <property type="nucleotide sequence ID" value="NZ_JBHSQV010000104.1"/>
</dbReference>
<keyword evidence="4" id="KW-1185">Reference proteome</keyword>
<proteinExistence type="predicted"/>